<keyword evidence="5" id="KW-0732">Signal</keyword>
<keyword evidence="9" id="KW-0675">Receptor</keyword>
<evidence type="ECO:0000313" key="13">
    <source>
        <dbReference type="Proteomes" id="UP000737018"/>
    </source>
</evidence>
<organism evidence="12 13">
    <name type="scientific">Castanea mollissima</name>
    <name type="common">Chinese chestnut</name>
    <dbReference type="NCBI Taxonomy" id="60419"/>
    <lineage>
        <taxon>Eukaryota</taxon>
        <taxon>Viridiplantae</taxon>
        <taxon>Streptophyta</taxon>
        <taxon>Embryophyta</taxon>
        <taxon>Tracheophyta</taxon>
        <taxon>Spermatophyta</taxon>
        <taxon>Magnoliopsida</taxon>
        <taxon>eudicotyledons</taxon>
        <taxon>Gunneridae</taxon>
        <taxon>Pentapetalae</taxon>
        <taxon>rosids</taxon>
        <taxon>fabids</taxon>
        <taxon>Fagales</taxon>
        <taxon>Fagaceae</taxon>
        <taxon>Castanea</taxon>
    </lineage>
</organism>
<dbReference type="SUPFAM" id="SSF52058">
    <property type="entry name" value="L domain-like"/>
    <property type="match status" value="1"/>
</dbReference>
<proteinExistence type="predicted"/>
<dbReference type="EMBL" id="JRKL02002103">
    <property type="protein sequence ID" value="KAF3960450.1"/>
    <property type="molecule type" value="Genomic_DNA"/>
</dbReference>
<evidence type="ECO:0000256" key="7">
    <source>
        <dbReference type="ARBA" id="ARBA00022989"/>
    </source>
</evidence>
<dbReference type="InterPro" id="IPR001611">
    <property type="entry name" value="Leu-rich_rpt"/>
</dbReference>
<dbReference type="Gene3D" id="3.80.10.10">
    <property type="entry name" value="Ribonuclease Inhibitor"/>
    <property type="match status" value="1"/>
</dbReference>
<sequence length="280" mass="31230">MGKIPEKIGSMKELESVDFSRNHLLGKIPPSMSNLTFLSLLDLSYNNLSGRIPSSTQLQSFDALRDIGNPQLCGDSLPKSCTIEEQSLNRSPIASVEDDSKNSNFYIGMGVGFAIGFWAISGALLFNRTWRHSYFRFADEIKDWIYVTTMIKMNLLEKLRQVQELPPKPIAALCQNGLGFDIGRNGQPADRPAKQGIQLVCNLKHDIIWVETLETKLMIKVIGDHRMASKASLADQQSQVQENIYAQIKSFSMSMDEILIPDTKRIGDANELPPQPTAAL</sequence>
<keyword evidence="8 11" id="KW-0472">Membrane</keyword>
<dbReference type="Proteomes" id="UP000737018">
    <property type="component" value="Unassembled WGS sequence"/>
</dbReference>
<comment type="caution">
    <text evidence="12">The sequence shown here is derived from an EMBL/GenBank/DDBJ whole genome shotgun (WGS) entry which is preliminary data.</text>
</comment>
<evidence type="ECO:0000256" key="4">
    <source>
        <dbReference type="ARBA" id="ARBA00022692"/>
    </source>
</evidence>
<evidence type="ECO:0000256" key="3">
    <source>
        <dbReference type="ARBA" id="ARBA00022614"/>
    </source>
</evidence>
<keyword evidence="7 11" id="KW-1133">Transmembrane helix</keyword>
<dbReference type="InterPro" id="IPR046956">
    <property type="entry name" value="RLP23-like"/>
</dbReference>
<keyword evidence="6" id="KW-0677">Repeat</keyword>
<gene>
    <name evidence="12" type="ORF">CMV_014839</name>
</gene>
<reference evidence="12" key="1">
    <citation type="submission" date="2020-03" db="EMBL/GenBank/DDBJ databases">
        <title>Castanea mollissima Vanexum genome sequencing.</title>
        <authorList>
            <person name="Staton M."/>
        </authorList>
    </citation>
    <scope>NUCLEOTIDE SEQUENCE</scope>
    <source>
        <tissue evidence="12">Leaf</tissue>
    </source>
</reference>
<dbReference type="Pfam" id="PF00560">
    <property type="entry name" value="LRR_1"/>
    <property type="match status" value="2"/>
</dbReference>
<evidence type="ECO:0000256" key="11">
    <source>
        <dbReference type="SAM" id="Phobius"/>
    </source>
</evidence>
<dbReference type="AlphaFoldDB" id="A0A8J4QWH6"/>
<keyword evidence="10" id="KW-0325">Glycoprotein</keyword>
<keyword evidence="13" id="KW-1185">Reference proteome</keyword>
<dbReference type="GO" id="GO:0016020">
    <property type="term" value="C:membrane"/>
    <property type="evidence" value="ECO:0007669"/>
    <property type="project" value="UniProtKB-SubCell"/>
</dbReference>
<comment type="subcellular location">
    <subcellularLocation>
        <location evidence="1">Membrane</location>
        <topology evidence="1">Single-pass type I membrane protein</topology>
    </subcellularLocation>
</comment>
<dbReference type="OrthoDB" id="8731593at2759"/>
<dbReference type="FunFam" id="3.80.10.10:FF:000722">
    <property type="entry name" value="Leucine-rich repeat receptor-like protein kinase"/>
    <property type="match status" value="1"/>
</dbReference>
<keyword evidence="4 11" id="KW-0812">Transmembrane</keyword>
<evidence type="ECO:0000256" key="1">
    <source>
        <dbReference type="ARBA" id="ARBA00004479"/>
    </source>
</evidence>
<feature type="transmembrane region" description="Helical" evidence="11">
    <location>
        <begin position="105"/>
        <end position="126"/>
    </location>
</feature>
<dbReference type="InterPro" id="IPR032675">
    <property type="entry name" value="LRR_dom_sf"/>
</dbReference>
<accession>A0A8J4QWH6</accession>
<name>A0A8J4QWH6_9ROSI</name>
<evidence type="ECO:0000256" key="2">
    <source>
        <dbReference type="ARBA" id="ARBA00022553"/>
    </source>
</evidence>
<keyword evidence="2" id="KW-0597">Phosphoprotein</keyword>
<dbReference type="PANTHER" id="PTHR48063:SF98">
    <property type="entry name" value="LRR RECEPTOR-LIKE SERINE_THREONINE-PROTEIN KINASE FLS2"/>
    <property type="match status" value="1"/>
</dbReference>
<dbReference type="PANTHER" id="PTHR48063">
    <property type="entry name" value="LRR RECEPTOR-LIKE KINASE"/>
    <property type="match status" value="1"/>
</dbReference>
<evidence type="ECO:0000256" key="6">
    <source>
        <dbReference type="ARBA" id="ARBA00022737"/>
    </source>
</evidence>
<evidence type="ECO:0000256" key="8">
    <source>
        <dbReference type="ARBA" id="ARBA00023136"/>
    </source>
</evidence>
<evidence type="ECO:0000256" key="5">
    <source>
        <dbReference type="ARBA" id="ARBA00022729"/>
    </source>
</evidence>
<evidence type="ECO:0000256" key="9">
    <source>
        <dbReference type="ARBA" id="ARBA00023170"/>
    </source>
</evidence>
<protein>
    <submittedName>
        <fullName evidence="12">Uncharacterized protein</fullName>
    </submittedName>
</protein>
<evidence type="ECO:0000313" key="12">
    <source>
        <dbReference type="EMBL" id="KAF3960450.1"/>
    </source>
</evidence>
<keyword evidence="3" id="KW-0433">Leucine-rich repeat</keyword>
<evidence type="ECO:0000256" key="10">
    <source>
        <dbReference type="ARBA" id="ARBA00023180"/>
    </source>
</evidence>